<organism evidence="1 2">
    <name type="scientific">Acaulospora colombiana</name>
    <dbReference type="NCBI Taxonomy" id="27376"/>
    <lineage>
        <taxon>Eukaryota</taxon>
        <taxon>Fungi</taxon>
        <taxon>Fungi incertae sedis</taxon>
        <taxon>Mucoromycota</taxon>
        <taxon>Glomeromycotina</taxon>
        <taxon>Glomeromycetes</taxon>
        <taxon>Diversisporales</taxon>
        <taxon>Acaulosporaceae</taxon>
        <taxon>Acaulospora</taxon>
    </lineage>
</organism>
<keyword evidence="2" id="KW-1185">Reference proteome</keyword>
<evidence type="ECO:0000313" key="1">
    <source>
        <dbReference type="EMBL" id="CAG8744334.1"/>
    </source>
</evidence>
<dbReference type="EMBL" id="CAJVPT010049604">
    <property type="protein sequence ID" value="CAG8744334.1"/>
    <property type="molecule type" value="Genomic_DNA"/>
</dbReference>
<protein>
    <submittedName>
        <fullName evidence="1">15542_t:CDS:1</fullName>
    </submittedName>
</protein>
<evidence type="ECO:0000313" key="2">
    <source>
        <dbReference type="Proteomes" id="UP000789525"/>
    </source>
</evidence>
<reference evidence="1" key="1">
    <citation type="submission" date="2021-06" db="EMBL/GenBank/DDBJ databases">
        <authorList>
            <person name="Kallberg Y."/>
            <person name="Tangrot J."/>
            <person name="Rosling A."/>
        </authorList>
    </citation>
    <scope>NUCLEOTIDE SEQUENCE</scope>
    <source>
        <strain evidence="1">CL356</strain>
    </source>
</reference>
<sequence>MEFNDDDASLALALKLQEEENNSSNQLSNVPENKLARDLDSSDPNPDLHSLFIAFDRQYFWGSLQSVE</sequence>
<dbReference type="Proteomes" id="UP000789525">
    <property type="component" value="Unassembled WGS sequence"/>
</dbReference>
<proteinExistence type="predicted"/>
<accession>A0ACA9QBQ5</accession>
<comment type="caution">
    <text evidence="1">The sequence shown here is derived from an EMBL/GenBank/DDBJ whole genome shotgun (WGS) entry which is preliminary data.</text>
</comment>
<feature type="non-terminal residue" evidence="1">
    <location>
        <position position="68"/>
    </location>
</feature>
<gene>
    <name evidence="1" type="ORF">ACOLOM_LOCUS12351</name>
</gene>
<name>A0ACA9QBQ5_9GLOM</name>